<dbReference type="AlphaFoldDB" id="A0A9W6B1Z8"/>
<proteinExistence type="inferred from homology"/>
<protein>
    <recommendedName>
        <fullName evidence="1">UPF0735 ACT domain-containing protein WR164_14560</fullName>
    </recommendedName>
</protein>
<dbReference type="EMBL" id="BRPL01000004">
    <property type="protein sequence ID" value="GLB47477.1"/>
    <property type="molecule type" value="Genomic_DNA"/>
</dbReference>
<evidence type="ECO:0000259" key="2">
    <source>
        <dbReference type="PROSITE" id="PS51671"/>
    </source>
</evidence>
<feature type="domain" description="ACT" evidence="2">
    <location>
        <begin position="68"/>
        <end position="143"/>
    </location>
</feature>
<keyword evidence="4" id="KW-1185">Reference proteome</keyword>
<dbReference type="InterPro" id="IPR008310">
    <property type="entry name" value="UPF0735_ACT_dom-cont"/>
</dbReference>
<accession>A0A9W6B1Z8</accession>
<dbReference type="SUPFAM" id="SSF55021">
    <property type="entry name" value="ACT-like"/>
    <property type="match status" value="1"/>
</dbReference>
<evidence type="ECO:0000313" key="3">
    <source>
        <dbReference type="EMBL" id="GLB47477.1"/>
    </source>
</evidence>
<comment type="similarity">
    <text evidence="1">Belongs to the UPF0735 family.</text>
</comment>
<reference evidence="3" key="2">
    <citation type="journal article" date="2023" name="PLoS ONE">
        <title>Philodulcilactobacillus myokoensis gen. nov., sp. nov., a fructophilic, acidophilic, and agar-phobic lactic acid bacterium isolated from fermented vegetable extracts.</title>
        <authorList>
            <person name="Kouya T."/>
            <person name="Ishiyama Y."/>
            <person name="Ohashi S."/>
            <person name="Kumakubo R."/>
            <person name="Yamazaki T."/>
            <person name="Otaki T."/>
        </authorList>
    </citation>
    <scope>NUCLEOTIDE SEQUENCE</scope>
    <source>
        <strain evidence="3">WR16-4</strain>
    </source>
</reference>
<dbReference type="HAMAP" id="MF_00707">
    <property type="entry name" value="UPF0735"/>
    <property type="match status" value="1"/>
</dbReference>
<dbReference type="Proteomes" id="UP001144204">
    <property type="component" value="Unassembled WGS sequence"/>
</dbReference>
<evidence type="ECO:0000313" key="4">
    <source>
        <dbReference type="Proteomes" id="UP001144204"/>
    </source>
</evidence>
<organism evidence="3 4">
    <name type="scientific">Philodulcilactobacillus myokoensis</name>
    <dbReference type="NCBI Taxonomy" id="2929573"/>
    <lineage>
        <taxon>Bacteria</taxon>
        <taxon>Bacillati</taxon>
        <taxon>Bacillota</taxon>
        <taxon>Bacilli</taxon>
        <taxon>Lactobacillales</taxon>
        <taxon>Lactobacillaceae</taxon>
        <taxon>Philodulcilactobacillus</taxon>
    </lineage>
</organism>
<dbReference type="InterPro" id="IPR045865">
    <property type="entry name" value="ACT-like_dom_sf"/>
</dbReference>
<name>A0A9W6B1Z8_9LACO</name>
<reference evidence="3" key="1">
    <citation type="submission" date="2022-07" db="EMBL/GenBank/DDBJ databases">
        <authorList>
            <person name="Kouya T."/>
            <person name="Ishiyama Y."/>
        </authorList>
    </citation>
    <scope>NUCLEOTIDE SEQUENCE</scope>
    <source>
        <strain evidence="3">WR16-4</strain>
    </source>
</reference>
<dbReference type="NCBIfam" id="NF003361">
    <property type="entry name" value="PRK04435.1"/>
    <property type="match status" value="1"/>
</dbReference>
<dbReference type="PROSITE" id="PS51671">
    <property type="entry name" value="ACT"/>
    <property type="match status" value="1"/>
</dbReference>
<gene>
    <name evidence="3" type="ORF">WR164_14560</name>
</gene>
<comment type="caution">
    <text evidence="3">The sequence shown here is derived from an EMBL/GenBank/DDBJ whole genome shotgun (WGS) entry which is preliminary data.</text>
</comment>
<sequence>MNKYYIVDRRLLPDTFSKVIQARKLLDTGKVKQISEAAKKVGISRGSYYKYKDLVYATNNASWNQKAVISFMLNNQRGLLSKVLAAIADSKASILTINQNIPIHDVASIVISLDLNHMQESIDDLLKRIDLVDGASNVKLVSIE</sequence>
<dbReference type="PIRSF" id="PIRSF025624">
    <property type="entry name" value="ACT_PheB"/>
    <property type="match status" value="1"/>
</dbReference>
<dbReference type="InterPro" id="IPR002912">
    <property type="entry name" value="ACT_dom"/>
</dbReference>
<dbReference type="RefSeq" id="WP_286137015.1">
    <property type="nucleotide sequence ID" value="NZ_BRPL01000004.1"/>
</dbReference>
<evidence type="ECO:0000256" key="1">
    <source>
        <dbReference type="HAMAP-Rule" id="MF_00707"/>
    </source>
</evidence>